<feature type="DNA-binding region" description="H-T-H motif" evidence="2">
    <location>
        <begin position="34"/>
        <end position="53"/>
    </location>
</feature>
<dbReference type="Proteomes" id="UP000550729">
    <property type="component" value="Unassembled WGS sequence"/>
</dbReference>
<reference evidence="4 5" key="1">
    <citation type="submission" date="2020-04" db="EMBL/GenBank/DDBJ databases">
        <title>Gordonia sp. nov. TBRC 11910.</title>
        <authorList>
            <person name="Suriyachadkun C."/>
        </authorList>
    </citation>
    <scope>NUCLEOTIDE SEQUENCE [LARGE SCALE GENOMIC DNA]</scope>
    <source>
        <strain evidence="4 5">TBRC 11910</strain>
    </source>
</reference>
<evidence type="ECO:0000256" key="2">
    <source>
        <dbReference type="PROSITE-ProRule" id="PRU00335"/>
    </source>
</evidence>
<dbReference type="GO" id="GO:0003700">
    <property type="term" value="F:DNA-binding transcription factor activity"/>
    <property type="evidence" value="ECO:0007669"/>
    <property type="project" value="TreeGrafter"/>
</dbReference>
<dbReference type="InterPro" id="IPR009057">
    <property type="entry name" value="Homeodomain-like_sf"/>
</dbReference>
<keyword evidence="1 2" id="KW-0238">DNA-binding</keyword>
<dbReference type="GO" id="GO:0000976">
    <property type="term" value="F:transcription cis-regulatory region binding"/>
    <property type="evidence" value="ECO:0007669"/>
    <property type="project" value="TreeGrafter"/>
</dbReference>
<dbReference type="AlphaFoldDB" id="A0A848L3X5"/>
<evidence type="ECO:0000313" key="5">
    <source>
        <dbReference type="Proteomes" id="UP000550729"/>
    </source>
</evidence>
<dbReference type="Pfam" id="PF17940">
    <property type="entry name" value="TetR_C_31"/>
    <property type="match status" value="1"/>
</dbReference>
<dbReference type="InterPro" id="IPR001647">
    <property type="entry name" value="HTH_TetR"/>
</dbReference>
<dbReference type="InterPro" id="IPR041583">
    <property type="entry name" value="TetR_C_31"/>
</dbReference>
<accession>A0A848L3X5</accession>
<dbReference type="PANTHER" id="PTHR30055:SF231">
    <property type="entry name" value="TRANSCRIPTIONAL REGULATORY PROTEIN (PROBABLY DEOR-FAMILY)-RELATED"/>
    <property type="match status" value="1"/>
</dbReference>
<gene>
    <name evidence="4" type="ORF">HH308_28915</name>
</gene>
<evidence type="ECO:0000256" key="1">
    <source>
        <dbReference type="ARBA" id="ARBA00023125"/>
    </source>
</evidence>
<dbReference type="InterPro" id="IPR036271">
    <property type="entry name" value="Tet_transcr_reg_TetR-rel_C_sf"/>
</dbReference>
<dbReference type="RefSeq" id="WP_170197752.1">
    <property type="nucleotide sequence ID" value="NZ_JABBNB010000058.1"/>
</dbReference>
<evidence type="ECO:0000313" key="4">
    <source>
        <dbReference type="EMBL" id="NMO05247.1"/>
    </source>
</evidence>
<keyword evidence="5" id="KW-1185">Reference proteome</keyword>
<dbReference type="SUPFAM" id="SSF46689">
    <property type="entry name" value="Homeodomain-like"/>
    <property type="match status" value="1"/>
</dbReference>
<comment type="caution">
    <text evidence="4">The sequence shown here is derived from an EMBL/GenBank/DDBJ whole genome shotgun (WGS) entry which is preliminary data.</text>
</comment>
<dbReference type="PANTHER" id="PTHR30055">
    <property type="entry name" value="HTH-TYPE TRANSCRIPTIONAL REGULATOR RUTR"/>
    <property type="match status" value="1"/>
</dbReference>
<dbReference type="PROSITE" id="PS50977">
    <property type="entry name" value="HTH_TETR_2"/>
    <property type="match status" value="1"/>
</dbReference>
<dbReference type="InterPro" id="IPR050109">
    <property type="entry name" value="HTH-type_TetR-like_transc_reg"/>
</dbReference>
<protein>
    <submittedName>
        <fullName evidence="4">TetR family transcriptional regulator</fullName>
    </submittedName>
</protein>
<sequence>MTERRHRPNAQARRRSLLLAAVEVAAESGIAGVTHRAVTERAGVPLATVSYFFSSIDELAEEALRVFAAEDAQANITVAEGLSAVESTPDEVLSVFSAVAAPRMPETLALIEAYLHAARNEPFRDAVSGALSAAREAAAAGLKAAGSPDPEVGAEAFVALIQGLSLHEAAVPGSVAPGVARNALRALFLGYLVDAGQGEQALALVEDSPAE</sequence>
<dbReference type="Gene3D" id="1.10.357.10">
    <property type="entry name" value="Tetracycline Repressor, domain 2"/>
    <property type="match status" value="1"/>
</dbReference>
<dbReference type="EMBL" id="JABBNB010000058">
    <property type="protein sequence ID" value="NMO05247.1"/>
    <property type="molecule type" value="Genomic_DNA"/>
</dbReference>
<proteinExistence type="predicted"/>
<evidence type="ECO:0000259" key="3">
    <source>
        <dbReference type="PROSITE" id="PS50977"/>
    </source>
</evidence>
<name>A0A848L3X5_9ACTN</name>
<feature type="domain" description="HTH tetR-type" evidence="3">
    <location>
        <begin position="11"/>
        <end position="71"/>
    </location>
</feature>
<organism evidence="4 5">
    <name type="scientific">Gordonia asplenii</name>
    <dbReference type="NCBI Taxonomy" id="2725283"/>
    <lineage>
        <taxon>Bacteria</taxon>
        <taxon>Bacillati</taxon>
        <taxon>Actinomycetota</taxon>
        <taxon>Actinomycetes</taxon>
        <taxon>Mycobacteriales</taxon>
        <taxon>Gordoniaceae</taxon>
        <taxon>Gordonia</taxon>
    </lineage>
</organism>
<dbReference type="SUPFAM" id="SSF48498">
    <property type="entry name" value="Tetracyclin repressor-like, C-terminal domain"/>
    <property type="match status" value="1"/>
</dbReference>
<dbReference type="Pfam" id="PF00440">
    <property type="entry name" value="TetR_N"/>
    <property type="match status" value="1"/>
</dbReference>